<dbReference type="Gene3D" id="3.30.460.40">
    <property type="match status" value="1"/>
</dbReference>
<dbReference type="InterPro" id="IPR043519">
    <property type="entry name" value="NT_sf"/>
</dbReference>
<comment type="caution">
    <text evidence="1">The sequence shown here is derived from an EMBL/GenBank/DDBJ whole genome shotgun (WGS) entry which is preliminary data.</text>
</comment>
<evidence type="ECO:0000313" key="1">
    <source>
        <dbReference type="EMBL" id="MDC7681953.1"/>
    </source>
</evidence>
<organism evidence="1 2">
    <name type="scientific">Asticcacaulis aquaticus</name>
    <dbReference type="NCBI Taxonomy" id="2984212"/>
    <lineage>
        <taxon>Bacteria</taxon>
        <taxon>Pseudomonadati</taxon>
        <taxon>Pseudomonadota</taxon>
        <taxon>Alphaproteobacteria</taxon>
        <taxon>Caulobacterales</taxon>
        <taxon>Caulobacteraceae</taxon>
        <taxon>Asticcacaulis</taxon>
    </lineage>
</organism>
<name>A0ABT5HPR7_9CAUL</name>
<dbReference type="Proteomes" id="UP001214854">
    <property type="component" value="Unassembled WGS sequence"/>
</dbReference>
<sequence length="146" mass="16346">MTPELRLSLDLIRSIMPQDEPWWIIGSTALCLSGVDIVPKDVDVFASSAVIEAARVKLNATPMPPRPDGKFRSNPYFQHTPDGGVEIDFMGDLEVFSEDEWSKLQIESKVWIEGLPLPSLEDQAKILYLFGRDKDLKRIALIGGAY</sequence>
<dbReference type="EMBL" id="JAQQKX010000001">
    <property type="protein sequence ID" value="MDC7681953.1"/>
    <property type="molecule type" value="Genomic_DNA"/>
</dbReference>
<gene>
    <name evidence="1" type="ORF">PQU92_01605</name>
</gene>
<proteinExistence type="predicted"/>
<protein>
    <recommendedName>
        <fullName evidence="3">Nucleotidyltransferase AbiEii toxin of type IV toxin-antitoxin system</fullName>
    </recommendedName>
</protein>
<evidence type="ECO:0000313" key="2">
    <source>
        <dbReference type="Proteomes" id="UP001214854"/>
    </source>
</evidence>
<accession>A0ABT5HPR7</accession>
<dbReference type="SUPFAM" id="SSF81301">
    <property type="entry name" value="Nucleotidyltransferase"/>
    <property type="match status" value="1"/>
</dbReference>
<reference evidence="1 2" key="1">
    <citation type="submission" date="2023-01" db="EMBL/GenBank/DDBJ databases">
        <title>Novel species of the genus Asticcacaulis isolated from rivers.</title>
        <authorList>
            <person name="Lu H."/>
        </authorList>
    </citation>
    <scope>NUCLEOTIDE SEQUENCE [LARGE SCALE GENOMIC DNA]</scope>
    <source>
        <strain evidence="1 2">BYS171W</strain>
    </source>
</reference>
<keyword evidence="2" id="KW-1185">Reference proteome</keyword>
<dbReference type="RefSeq" id="WP_272746466.1">
    <property type="nucleotide sequence ID" value="NZ_JAQQKX010000001.1"/>
</dbReference>
<evidence type="ECO:0008006" key="3">
    <source>
        <dbReference type="Google" id="ProtNLM"/>
    </source>
</evidence>